<evidence type="ECO:0000313" key="6">
    <source>
        <dbReference type="Proteomes" id="UP000029448"/>
    </source>
</evidence>
<dbReference type="Pfam" id="PF01613">
    <property type="entry name" value="Flavin_Reduct"/>
    <property type="match status" value="1"/>
</dbReference>
<comment type="caution">
    <text evidence="4">The sequence shown here is derived from an EMBL/GenBank/DDBJ whole genome shotgun (WGS) entry which is preliminary data.</text>
</comment>
<dbReference type="Proteomes" id="UP000321800">
    <property type="component" value="Unassembled WGS sequence"/>
</dbReference>
<dbReference type="RefSeq" id="WP_045543672.1">
    <property type="nucleotide sequence ID" value="NZ_BJVR01000010.1"/>
</dbReference>
<proteinExistence type="predicted"/>
<keyword evidence="6" id="KW-1185">Reference proteome</keyword>
<dbReference type="GO" id="GO:0010181">
    <property type="term" value="F:FMN binding"/>
    <property type="evidence" value="ECO:0007669"/>
    <property type="project" value="InterPro"/>
</dbReference>
<dbReference type="EMBL" id="BJVR01000010">
    <property type="protein sequence ID" value="GEL50331.1"/>
    <property type="molecule type" value="Genomic_DNA"/>
</dbReference>
<dbReference type="AlphaFoldDB" id="A0A094YI93"/>
<dbReference type="SMART" id="SM00903">
    <property type="entry name" value="Flavin_Reduct"/>
    <property type="match status" value="1"/>
</dbReference>
<dbReference type="Proteomes" id="UP000029448">
    <property type="component" value="Unassembled WGS sequence"/>
</dbReference>
<feature type="domain" description="Flavin reductase like" evidence="2">
    <location>
        <begin position="25"/>
        <end position="172"/>
    </location>
</feature>
<dbReference type="EMBL" id="LHZT01000131">
    <property type="protein sequence ID" value="KXV55707.1"/>
    <property type="molecule type" value="Genomic_DNA"/>
</dbReference>
<dbReference type="SUPFAM" id="SSF50475">
    <property type="entry name" value="FMN-binding split barrel"/>
    <property type="match status" value="1"/>
</dbReference>
<reference evidence="3 8" key="3">
    <citation type="submission" date="2019-07" db="EMBL/GenBank/DDBJ databases">
        <title>Whole genome shotgun sequence of Acetobacter tropicalis NBRC 16470.</title>
        <authorList>
            <person name="Hosoyama A."/>
            <person name="Uohara A."/>
            <person name="Ohji S."/>
            <person name="Ichikawa N."/>
        </authorList>
    </citation>
    <scope>NUCLEOTIDE SEQUENCE [LARGE SCALE GENOMIC DNA]</scope>
    <source>
        <strain evidence="3 8">NBRC 16470</strain>
    </source>
</reference>
<dbReference type="InterPro" id="IPR012349">
    <property type="entry name" value="Split_barrel_FMN-bd"/>
</dbReference>
<organism evidence="4 6">
    <name type="scientific">Acetobacter tropicalis</name>
    <dbReference type="NCBI Taxonomy" id="104102"/>
    <lineage>
        <taxon>Bacteria</taxon>
        <taxon>Pseudomonadati</taxon>
        <taxon>Pseudomonadota</taxon>
        <taxon>Alphaproteobacteria</taxon>
        <taxon>Acetobacterales</taxon>
        <taxon>Acetobacteraceae</taxon>
        <taxon>Acetobacter</taxon>
    </lineage>
</organism>
<evidence type="ECO:0000259" key="2">
    <source>
        <dbReference type="SMART" id="SM00903"/>
    </source>
</evidence>
<evidence type="ECO:0000313" key="8">
    <source>
        <dbReference type="Proteomes" id="UP000321800"/>
    </source>
</evidence>
<dbReference type="InterPro" id="IPR050268">
    <property type="entry name" value="NADH-dep_flavin_reductase"/>
</dbReference>
<evidence type="ECO:0000313" key="5">
    <source>
        <dbReference type="EMBL" id="KXV55707.1"/>
    </source>
</evidence>
<dbReference type="EMBL" id="JOKM01000104">
    <property type="protein sequence ID" value="KGB21062.1"/>
    <property type="molecule type" value="Genomic_DNA"/>
</dbReference>
<accession>A0A094YI93</accession>
<dbReference type="GeneID" id="89479690"/>
<reference evidence="5 7" key="2">
    <citation type="submission" date="2015-06" db="EMBL/GenBank/DDBJ databases">
        <title>Improved classification and identification of acetic acid bacteria using matrix-assisted laser desorption/ionization time-of-flight mass spectrometry; Gluconobacter nephelii and Gluconobacter uchimurae are later heterotypic synonyms of Gluconobacter japonicus and Gluconobacter oxydans, respectively.</title>
        <authorList>
            <person name="Li L."/>
            <person name="Cleenwerck I."/>
            <person name="De Vuyst L."/>
            <person name="Vandamme P."/>
        </authorList>
    </citation>
    <scope>NUCLEOTIDE SEQUENCE [LARGE SCALE GENOMIC DNA]</scope>
    <source>
        <strain evidence="5 7">LMG 1663</strain>
    </source>
</reference>
<reference evidence="4 6" key="1">
    <citation type="submission" date="2014-06" db="EMBL/GenBank/DDBJ databases">
        <title>Functional and comparative genomic analyses of the Drosophila gut microbiota identify candidate symbiosis factors.</title>
        <authorList>
            <person name="Newell P.D."/>
            <person name="Chaston J.M."/>
            <person name="Douglas A.E."/>
        </authorList>
    </citation>
    <scope>NUCLEOTIDE SEQUENCE [LARGE SCALE GENOMIC DNA]</scope>
    <source>
        <strain evidence="4 6">DmCS_006</strain>
    </source>
</reference>
<dbReference type="Gene3D" id="2.30.110.10">
    <property type="entry name" value="Electron Transport, Fmn-binding Protein, Chain A"/>
    <property type="match status" value="1"/>
</dbReference>
<dbReference type="STRING" id="104102.AtDm6_3222"/>
<evidence type="ECO:0000313" key="3">
    <source>
        <dbReference type="EMBL" id="GEL50331.1"/>
    </source>
</evidence>
<dbReference type="Proteomes" id="UP000075411">
    <property type="component" value="Unassembled WGS sequence"/>
</dbReference>
<protein>
    <submittedName>
        <fullName evidence="3">FMN reductase (NADH) RutF</fullName>
    </submittedName>
    <submittedName>
        <fullName evidence="4 5">Flavin reductase</fullName>
    </submittedName>
</protein>
<dbReference type="OrthoDB" id="9789254at2"/>
<dbReference type="PATRIC" id="fig|104102.11.peg.2163"/>
<name>A0A094YI93_9PROT</name>
<gene>
    <name evidence="3" type="primary">rutF</name>
    <name evidence="5" type="ORF">AD947_14625</name>
    <name evidence="4" type="ORF">AtDm6_3222</name>
    <name evidence="3" type="ORF">ATR01nite_14060</name>
</gene>
<keyword evidence="1" id="KW-0560">Oxidoreductase</keyword>
<evidence type="ECO:0000313" key="7">
    <source>
        <dbReference type="Proteomes" id="UP000075411"/>
    </source>
</evidence>
<dbReference type="GO" id="GO:0006208">
    <property type="term" value="P:pyrimidine nucleobase catabolic process"/>
    <property type="evidence" value="ECO:0007669"/>
    <property type="project" value="TreeGrafter"/>
</dbReference>
<dbReference type="GO" id="GO:0042602">
    <property type="term" value="F:riboflavin reductase (NADPH) activity"/>
    <property type="evidence" value="ECO:0007669"/>
    <property type="project" value="TreeGrafter"/>
</dbReference>
<sequence length="177" mass="18831">MNQSLDPALLEPHHTLSSQSFRDGMALLPGAVTIVTTDGTAGQYGFTASAVCSVSDAPPTLLVCVNKNTGAHDPILKNGVLAVNVLTHAQHPLSNIFSSRSKPQETRFAQAGWSAHATGAPLLENALVGFDCRIANVVDAGSHSVVFAHILHVESSDAQHPGLIWFRRNYAHTHIPE</sequence>
<dbReference type="PANTHER" id="PTHR30466">
    <property type="entry name" value="FLAVIN REDUCTASE"/>
    <property type="match status" value="1"/>
</dbReference>
<evidence type="ECO:0000313" key="4">
    <source>
        <dbReference type="EMBL" id="KGB21062.1"/>
    </source>
</evidence>
<evidence type="ECO:0000256" key="1">
    <source>
        <dbReference type="ARBA" id="ARBA00023002"/>
    </source>
</evidence>
<dbReference type="PANTHER" id="PTHR30466:SF1">
    <property type="entry name" value="FMN REDUCTASE (NADH) RUTF"/>
    <property type="match status" value="1"/>
</dbReference>
<dbReference type="InterPro" id="IPR002563">
    <property type="entry name" value="Flavin_Rdtase-like_dom"/>
</dbReference>